<evidence type="ECO:0000313" key="2">
    <source>
        <dbReference type="Proteomes" id="UP000326641"/>
    </source>
</evidence>
<dbReference type="Proteomes" id="UP000326641">
    <property type="component" value="Unassembled WGS sequence"/>
</dbReference>
<gene>
    <name evidence="1" type="ORF">DF3PA_40118</name>
</gene>
<dbReference type="AlphaFoldDB" id="A0A564WFJ3"/>
<reference evidence="1" key="1">
    <citation type="submission" date="2018-11" db="EMBL/GenBank/DDBJ databases">
        <authorList>
            <person name="Onetto C."/>
        </authorList>
    </citation>
    <scope>NUCLEOTIDE SEQUENCE [LARGE SCALE GENOMIC DNA]</scope>
</reference>
<accession>A0A564WFJ3</accession>
<organism evidence="1 2">
    <name type="scientific">Candidatus Defluviicoccus seviourii</name>
    <dbReference type="NCBI Taxonomy" id="2565273"/>
    <lineage>
        <taxon>Bacteria</taxon>
        <taxon>Pseudomonadati</taxon>
        <taxon>Pseudomonadota</taxon>
        <taxon>Alphaproteobacteria</taxon>
        <taxon>Rhodospirillales</taxon>
        <taxon>Rhodospirillaceae</taxon>
        <taxon>Defluviicoccus</taxon>
    </lineage>
</organism>
<proteinExistence type="predicted"/>
<protein>
    <submittedName>
        <fullName evidence="1">Uncharacterized protein</fullName>
    </submittedName>
</protein>
<keyword evidence="2" id="KW-1185">Reference proteome</keyword>
<sequence length="61" mass="6743">MRFLVDNALSPLVAEGLRQRGSAGSLAVVLSPPIHHWTRGSESCRHKSRWKVSELPPHASE</sequence>
<evidence type="ECO:0000313" key="1">
    <source>
        <dbReference type="EMBL" id="VUX47242.1"/>
    </source>
</evidence>
<dbReference type="EMBL" id="UXAT02000034">
    <property type="protein sequence ID" value="VUX47242.1"/>
    <property type="molecule type" value="Genomic_DNA"/>
</dbReference>
<comment type="caution">
    <text evidence="1">The sequence shown here is derived from an EMBL/GenBank/DDBJ whole genome shotgun (WGS) entry which is preliminary data.</text>
</comment>
<name>A0A564WFJ3_9PROT</name>